<keyword evidence="2" id="KW-1185">Reference proteome</keyword>
<reference evidence="2" key="1">
    <citation type="submission" date="2017-05" db="EMBL/GenBank/DDBJ databases">
        <authorList>
            <person name="Lin X."/>
        </authorList>
    </citation>
    <scope>NUCLEOTIDE SEQUENCE [LARGE SCALE GENOMIC DNA]</scope>
    <source>
        <strain evidence="2">JLT2012</strain>
    </source>
</reference>
<dbReference type="EMBL" id="NFZT01000001">
    <property type="protein sequence ID" value="OWV33497.1"/>
    <property type="molecule type" value="Genomic_DNA"/>
</dbReference>
<dbReference type="AlphaFoldDB" id="A0A219B576"/>
<dbReference type="RefSeq" id="WP_088712270.1">
    <property type="nucleotide sequence ID" value="NZ_NFZT01000001.1"/>
</dbReference>
<dbReference type="InterPro" id="IPR008318">
    <property type="entry name" value="UCP030820"/>
</dbReference>
<comment type="caution">
    <text evidence="1">The sequence shown here is derived from an EMBL/GenBank/DDBJ whole genome shotgun (WGS) entry which is preliminary data.</text>
</comment>
<evidence type="ECO:0000313" key="2">
    <source>
        <dbReference type="Proteomes" id="UP000198462"/>
    </source>
</evidence>
<dbReference type="Pfam" id="PF06073">
    <property type="entry name" value="DUF934"/>
    <property type="match status" value="1"/>
</dbReference>
<dbReference type="OrthoDB" id="9800421at2"/>
<evidence type="ECO:0000313" key="1">
    <source>
        <dbReference type="EMBL" id="OWV33497.1"/>
    </source>
</evidence>
<dbReference type="STRING" id="1234595.C725_2526"/>
<organism evidence="1 2">
    <name type="scientific">Pacificimonas flava</name>
    <dbReference type="NCBI Taxonomy" id="1234595"/>
    <lineage>
        <taxon>Bacteria</taxon>
        <taxon>Pseudomonadati</taxon>
        <taxon>Pseudomonadota</taxon>
        <taxon>Alphaproteobacteria</taxon>
        <taxon>Sphingomonadales</taxon>
        <taxon>Sphingosinicellaceae</taxon>
        <taxon>Pacificimonas</taxon>
    </lineage>
</organism>
<gene>
    <name evidence="1" type="ORF">B5C34_08520</name>
</gene>
<sequence>MADWPRYRDDAPVNEPAVTLEAFLEQPEAVAVRIEPGADVRELVPHLARLKLIEVGFPAFKDGRGYSAARILREEGYQGELRAEGDVLLDQLGFMRRCGFDSFAPAEPIEAAKAEAAMDRWPHHYQKDAVGTVPVWAKRHG</sequence>
<protein>
    <submittedName>
        <fullName evidence="1">Oxidoreductase</fullName>
    </submittedName>
</protein>
<dbReference type="PIRSF" id="PIRSF030820">
    <property type="entry name" value="UCP030820"/>
    <property type="match status" value="1"/>
</dbReference>
<accession>A0A219B576</accession>
<proteinExistence type="predicted"/>
<name>A0A219B576_9SPHN</name>
<dbReference type="Proteomes" id="UP000198462">
    <property type="component" value="Unassembled WGS sequence"/>
</dbReference>